<dbReference type="GeneID" id="42301053"/>
<keyword evidence="2" id="KW-1185">Reference proteome</keyword>
<dbReference type="Proteomes" id="UP000326170">
    <property type="component" value="Chromosome"/>
</dbReference>
<dbReference type="KEGG" id="nas:GCU68_08365"/>
<reference evidence="1 2" key="1">
    <citation type="journal article" date="2007" name="Int. J. Syst. Evol. Microbiol.">
        <title>Natronorubrum sulfidifaciens sp. nov., an extremely haloalkaliphilic archaeon isolated from Aiding salt lake in Xin-Jiang, China.</title>
        <authorList>
            <person name="Cui H.L."/>
            <person name="Tohty D."/>
            <person name="Liu H.C."/>
            <person name="Liu S.J."/>
            <person name="Oren A."/>
            <person name="Zhou P.J."/>
        </authorList>
    </citation>
    <scope>NUCLEOTIDE SEQUENCE [LARGE SCALE GENOMIC DNA]</scope>
    <source>
        <strain evidence="1 2">7-3</strain>
    </source>
</reference>
<dbReference type="AlphaFoldDB" id="A0A5P9P346"/>
<protein>
    <recommendedName>
        <fullName evidence="3">Polyprenyl synthetase</fullName>
    </recommendedName>
</protein>
<evidence type="ECO:0000313" key="1">
    <source>
        <dbReference type="EMBL" id="QFU82532.1"/>
    </source>
</evidence>
<evidence type="ECO:0000313" key="2">
    <source>
        <dbReference type="Proteomes" id="UP000326170"/>
    </source>
</evidence>
<name>A0A5P9P346_9EURY</name>
<evidence type="ECO:0008006" key="3">
    <source>
        <dbReference type="Google" id="ProtNLM"/>
    </source>
</evidence>
<sequence length="288" mass="30500">MTEHISTTIRRFARSSTHTSTADLPSPIQTVVDDALSPLDRSLPVALCTVAGECSAVADAHGLTADAARLEAVLEPVREAVRFLEGYVRLRLAGSTTDRDTAVLASDYLHARAYAAVADSPIPDDRLVDCYRLLTRGSTALARRSYSELETESAVSPRVDAEATSAGVAGALGVAAVGGTTETRRCLRRYSYAVMSALAAQSSAATDDFHPRATAVNVLSGRPATRTRVVEERAPVEHADSTVATALERARDALESLAVDDADGRPLDGASSPLVRLERATRLPFQIG</sequence>
<dbReference type="RefSeq" id="WP_152940640.1">
    <property type="nucleotide sequence ID" value="NZ_CP045488.1"/>
</dbReference>
<gene>
    <name evidence="1" type="ORF">GCU68_08365</name>
</gene>
<dbReference type="OrthoDB" id="202855at2157"/>
<organism evidence="1 2">
    <name type="scientific">Natronorubrum aibiense</name>
    <dbReference type="NCBI Taxonomy" id="348826"/>
    <lineage>
        <taxon>Archaea</taxon>
        <taxon>Methanobacteriati</taxon>
        <taxon>Methanobacteriota</taxon>
        <taxon>Stenosarchaea group</taxon>
        <taxon>Halobacteria</taxon>
        <taxon>Halobacteriales</taxon>
        <taxon>Natrialbaceae</taxon>
        <taxon>Natronorubrum</taxon>
    </lineage>
</organism>
<proteinExistence type="predicted"/>
<dbReference type="EMBL" id="CP045488">
    <property type="protein sequence ID" value="QFU82532.1"/>
    <property type="molecule type" value="Genomic_DNA"/>
</dbReference>
<accession>A0A5P9P346</accession>